<evidence type="ECO:0008006" key="4">
    <source>
        <dbReference type="Google" id="ProtNLM"/>
    </source>
</evidence>
<evidence type="ECO:0000313" key="3">
    <source>
        <dbReference type="Proteomes" id="UP000198984"/>
    </source>
</evidence>
<dbReference type="EMBL" id="FOBB01000003">
    <property type="protein sequence ID" value="SEM04307.1"/>
    <property type="molecule type" value="Genomic_DNA"/>
</dbReference>
<dbReference type="Proteomes" id="UP000198984">
    <property type="component" value="Unassembled WGS sequence"/>
</dbReference>
<dbReference type="InterPro" id="IPR021257">
    <property type="entry name" value="DUF2809"/>
</dbReference>
<proteinExistence type="predicted"/>
<keyword evidence="1" id="KW-1133">Transmembrane helix</keyword>
<evidence type="ECO:0000256" key="1">
    <source>
        <dbReference type="SAM" id="Phobius"/>
    </source>
</evidence>
<protein>
    <recommendedName>
        <fullName evidence="4">DUF2809 domain-containing protein</fullName>
    </recommendedName>
</protein>
<keyword evidence="3" id="KW-1185">Reference proteome</keyword>
<accession>A0A1H7V6F9</accession>
<keyword evidence="1" id="KW-0472">Membrane</keyword>
<evidence type="ECO:0000313" key="2">
    <source>
        <dbReference type="EMBL" id="SEM04307.1"/>
    </source>
</evidence>
<organism evidence="2 3">
    <name type="scientific">Chitinophaga rupis</name>
    <dbReference type="NCBI Taxonomy" id="573321"/>
    <lineage>
        <taxon>Bacteria</taxon>
        <taxon>Pseudomonadati</taxon>
        <taxon>Bacteroidota</taxon>
        <taxon>Chitinophagia</taxon>
        <taxon>Chitinophagales</taxon>
        <taxon>Chitinophagaceae</taxon>
        <taxon>Chitinophaga</taxon>
    </lineage>
</organism>
<sequence>MQFRFSWKFFVLTVLLFITEVLIAVYVHDSFIRPYFGDFLVVILLYCFVSTFLQAPVKPLAIGVLLFAYLIETLQYFNLVKHLGLQHSRLANIVIGNHFEWTDIVAYTLGVLLILLLDKLIPARVLPVQ</sequence>
<feature type="transmembrane region" description="Helical" evidence="1">
    <location>
        <begin position="99"/>
        <end position="117"/>
    </location>
</feature>
<keyword evidence="1" id="KW-0812">Transmembrane</keyword>
<dbReference type="OrthoDB" id="5360192at2"/>
<dbReference type="Pfam" id="PF10990">
    <property type="entry name" value="DUF2809"/>
    <property type="match status" value="1"/>
</dbReference>
<dbReference type="RefSeq" id="WP_089912608.1">
    <property type="nucleotide sequence ID" value="NZ_FOBB01000003.1"/>
</dbReference>
<gene>
    <name evidence="2" type="ORF">SAMN04488505_103219</name>
</gene>
<name>A0A1H7V6F9_9BACT</name>
<feature type="transmembrane region" description="Helical" evidence="1">
    <location>
        <begin position="34"/>
        <end position="53"/>
    </location>
</feature>
<reference evidence="2 3" key="1">
    <citation type="submission" date="2016-10" db="EMBL/GenBank/DDBJ databases">
        <authorList>
            <person name="de Groot N.N."/>
        </authorList>
    </citation>
    <scope>NUCLEOTIDE SEQUENCE [LARGE SCALE GENOMIC DNA]</scope>
    <source>
        <strain evidence="2 3">DSM 21039</strain>
    </source>
</reference>
<feature type="transmembrane region" description="Helical" evidence="1">
    <location>
        <begin position="7"/>
        <end position="28"/>
    </location>
</feature>
<dbReference type="AlphaFoldDB" id="A0A1H7V6F9"/>
<dbReference type="STRING" id="573321.SAMN04488505_103219"/>
<feature type="transmembrane region" description="Helical" evidence="1">
    <location>
        <begin position="60"/>
        <end position="79"/>
    </location>
</feature>